<comment type="caution">
    <text evidence="1">The sequence shown here is derived from an EMBL/GenBank/DDBJ whole genome shotgun (WGS) entry which is preliminary data.</text>
</comment>
<sequence length="157" mass="18543">MKVGVGQVTLHCKSRRHKLPYEIKILKSVEWLGLEICLKVLPYYLKYIDPNSSITMACKDIEKYLLKVMEAVYLGRYQSVFMDLKTFMPEFVKKLYKTLQLDEFYGKILQFERNLLPTKNMKSAMVLWSVPLIFVQYFRLKKVVAESLEAARWQGQC</sequence>
<dbReference type="Proteomes" id="UP000499080">
    <property type="component" value="Unassembled WGS sequence"/>
</dbReference>
<proteinExistence type="predicted"/>
<gene>
    <name evidence="1" type="ORF">AVEN_255840_1</name>
</gene>
<name>A0A4Y2EJS2_ARAVE</name>
<dbReference type="AlphaFoldDB" id="A0A4Y2EJS2"/>
<organism evidence="1 2">
    <name type="scientific">Araneus ventricosus</name>
    <name type="common">Orbweaver spider</name>
    <name type="synonym">Epeira ventricosa</name>
    <dbReference type="NCBI Taxonomy" id="182803"/>
    <lineage>
        <taxon>Eukaryota</taxon>
        <taxon>Metazoa</taxon>
        <taxon>Ecdysozoa</taxon>
        <taxon>Arthropoda</taxon>
        <taxon>Chelicerata</taxon>
        <taxon>Arachnida</taxon>
        <taxon>Araneae</taxon>
        <taxon>Araneomorphae</taxon>
        <taxon>Entelegynae</taxon>
        <taxon>Araneoidea</taxon>
        <taxon>Araneidae</taxon>
        <taxon>Araneus</taxon>
    </lineage>
</organism>
<reference evidence="1 2" key="1">
    <citation type="journal article" date="2019" name="Sci. Rep.">
        <title>Orb-weaving spider Araneus ventricosus genome elucidates the spidroin gene catalogue.</title>
        <authorList>
            <person name="Kono N."/>
            <person name="Nakamura H."/>
            <person name="Ohtoshi R."/>
            <person name="Moran D.A.P."/>
            <person name="Shinohara A."/>
            <person name="Yoshida Y."/>
            <person name="Fujiwara M."/>
            <person name="Mori M."/>
            <person name="Tomita M."/>
            <person name="Arakawa K."/>
        </authorList>
    </citation>
    <scope>NUCLEOTIDE SEQUENCE [LARGE SCALE GENOMIC DNA]</scope>
</reference>
<evidence type="ECO:0000313" key="1">
    <source>
        <dbReference type="EMBL" id="GBM29453.1"/>
    </source>
</evidence>
<dbReference type="EMBL" id="BGPR01000637">
    <property type="protein sequence ID" value="GBM29453.1"/>
    <property type="molecule type" value="Genomic_DNA"/>
</dbReference>
<protein>
    <submittedName>
        <fullName evidence="1">Uncharacterized protein</fullName>
    </submittedName>
</protein>
<evidence type="ECO:0000313" key="2">
    <source>
        <dbReference type="Proteomes" id="UP000499080"/>
    </source>
</evidence>
<keyword evidence="2" id="KW-1185">Reference proteome</keyword>
<accession>A0A4Y2EJS2</accession>